<dbReference type="SUPFAM" id="SSF57701">
    <property type="entry name" value="Zn2/Cys6 DNA-binding domain"/>
    <property type="match status" value="1"/>
</dbReference>
<dbReference type="CDD" id="cd12148">
    <property type="entry name" value="fungal_TF_MHR"/>
    <property type="match status" value="1"/>
</dbReference>
<dbReference type="EMBL" id="JARKIF010000001">
    <property type="protein sequence ID" value="KAJ7650990.1"/>
    <property type="molecule type" value="Genomic_DNA"/>
</dbReference>
<proteinExistence type="predicted"/>
<name>A0AAD7CKD8_9AGAR</name>
<dbReference type="InterPro" id="IPR007219">
    <property type="entry name" value="XnlR_reg_dom"/>
</dbReference>
<dbReference type="Pfam" id="PF00172">
    <property type="entry name" value="Zn_clus"/>
    <property type="match status" value="1"/>
</dbReference>
<feature type="region of interest" description="Disordered" evidence="5">
    <location>
        <begin position="93"/>
        <end position="122"/>
    </location>
</feature>
<dbReference type="SMART" id="SM00906">
    <property type="entry name" value="Fungal_trans"/>
    <property type="match status" value="1"/>
</dbReference>
<dbReference type="PANTHER" id="PTHR46910">
    <property type="entry name" value="TRANSCRIPTION FACTOR PDR1"/>
    <property type="match status" value="1"/>
</dbReference>
<dbReference type="AlphaFoldDB" id="A0AAD7CKD8"/>
<comment type="caution">
    <text evidence="7">The sequence shown here is derived from an EMBL/GenBank/DDBJ whole genome shotgun (WGS) entry which is preliminary data.</text>
</comment>
<dbReference type="InterPro" id="IPR001138">
    <property type="entry name" value="Zn2Cys6_DnaBD"/>
</dbReference>
<dbReference type="Proteomes" id="UP001221142">
    <property type="component" value="Unassembled WGS sequence"/>
</dbReference>
<dbReference type="PANTHER" id="PTHR46910:SF3">
    <property type="entry name" value="HALOTOLERANCE PROTEIN 9-RELATED"/>
    <property type="match status" value="1"/>
</dbReference>
<keyword evidence="3" id="KW-0238">DNA-binding</keyword>
<gene>
    <name evidence="7" type="ORF">FB45DRAFT_889282</name>
</gene>
<sequence>MSTASRQSRKTLGTRSCDNCRQKKVRCNGPSSPGNQCTICKSTGEPCTYLQPTGKRGPKNKLVDELRETIATLEAKLRSLSVCSLCSQPLESTFEGNSPASSTSKSESSQESPQEEEEEDPITFLSNQFQTWKITTGFIRCKPKYFGSSSNTHLVQSALAAKQKYLGRPVTDSPRPRRTMYWDQLPWEVEFYSRARPPMFPPADLLTTLVGLYFKNIHPTFPVLHRDTFLRDLANGLHETNMKFSAVVLVVLGLASRYSDDPRVMIDGNTISSGWPFVSQAQIVPDPSEPSIHHAQFYSLMTLFVLGGSTPPMGWVYLGIGIRFIQYHGRYRRELGSLKQEDELWNRAFWAIFVLDGLMSCFIGRAPTLSSEEYDVDPPLEVDDEYWDQGFVQPLGRPSALSFFARHVCLFEILGKALRRLHAPSWVKARKGWTVEQQQEAVVELVSMMNDFLESIPAHLRWDANGQGIFFDQSAVLHSTYYWIQITIHRPHIMKRSPNAEPSLFISYTAARSALSVVEAWMTTTQCIPSTFLQNTAFVSAVVLILHAFATKRAGVLLDINKDMTHVRTAMKVFKTCEARWHSAGRLWELLQELQYLDGYLSVRAPPAYTEPEPPNYLPTNEPDCSPESHVQLAIVTEESCFRPGTSIEELLSETNGWEGSWPQQPHSNSTSVDGEFTSLWLAAPADLMNIDQWDSYVENMANVDTNWSNLVV</sequence>
<evidence type="ECO:0000313" key="8">
    <source>
        <dbReference type="Proteomes" id="UP001221142"/>
    </source>
</evidence>
<dbReference type="GO" id="GO:0005634">
    <property type="term" value="C:nucleus"/>
    <property type="evidence" value="ECO:0007669"/>
    <property type="project" value="UniProtKB-SubCell"/>
</dbReference>
<dbReference type="GO" id="GO:0006351">
    <property type="term" value="P:DNA-templated transcription"/>
    <property type="evidence" value="ECO:0007669"/>
    <property type="project" value="InterPro"/>
</dbReference>
<dbReference type="InterPro" id="IPR036864">
    <property type="entry name" value="Zn2-C6_fun-type_DNA-bd_sf"/>
</dbReference>
<keyword evidence="4" id="KW-0539">Nucleus</keyword>
<reference evidence="7" key="1">
    <citation type="submission" date="2023-03" db="EMBL/GenBank/DDBJ databases">
        <title>Massive genome expansion in bonnet fungi (Mycena s.s.) driven by repeated elements and novel gene families across ecological guilds.</title>
        <authorList>
            <consortium name="Lawrence Berkeley National Laboratory"/>
            <person name="Harder C.B."/>
            <person name="Miyauchi S."/>
            <person name="Viragh M."/>
            <person name="Kuo A."/>
            <person name="Thoen E."/>
            <person name="Andreopoulos B."/>
            <person name="Lu D."/>
            <person name="Skrede I."/>
            <person name="Drula E."/>
            <person name="Henrissat B."/>
            <person name="Morin E."/>
            <person name="Kohler A."/>
            <person name="Barry K."/>
            <person name="LaButti K."/>
            <person name="Morin E."/>
            <person name="Salamov A."/>
            <person name="Lipzen A."/>
            <person name="Mereny Z."/>
            <person name="Hegedus B."/>
            <person name="Baldrian P."/>
            <person name="Stursova M."/>
            <person name="Weitz H."/>
            <person name="Taylor A."/>
            <person name="Grigoriev I.V."/>
            <person name="Nagy L.G."/>
            <person name="Martin F."/>
            <person name="Kauserud H."/>
        </authorList>
    </citation>
    <scope>NUCLEOTIDE SEQUENCE</scope>
    <source>
        <strain evidence="7">9284</strain>
    </source>
</reference>
<evidence type="ECO:0000313" key="7">
    <source>
        <dbReference type="EMBL" id="KAJ7650990.1"/>
    </source>
</evidence>
<evidence type="ECO:0000256" key="3">
    <source>
        <dbReference type="ARBA" id="ARBA00023125"/>
    </source>
</evidence>
<evidence type="ECO:0000259" key="6">
    <source>
        <dbReference type="PROSITE" id="PS50048"/>
    </source>
</evidence>
<evidence type="ECO:0000256" key="2">
    <source>
        <dbReference type="ARBA" id="ARBA00022723"/>
    </source>
</evidence>
<dbReference type="InterPro" id="IPR050987">
    <property type="entry name" value="AtrR-like"/>
</dbReference>
<dbReference type="PROSITE" id="PS50048">
    <property type="entry name" value="ZN2_CY6_FUNGAL_2"/>
    <property type="match status" value="1"/>
</dbReference>
<evidence type="ECO:0000256" key="1">
    <source>
        <dbReference type="ARBA" id="ARBA00004123"/>
    </source>
</evidence>
<dbReference type="GO" id="GO:0000981">
    <property type="term" value="F:DNA-binding transcription factor activity, RNA polymerase II-specific"/>
    <property type="evidence" value="ECO:0007669"/>
    <property type="project" value="InterPro"/>
</dbReference>
<feature type="domain" description="Zn(2)-C6 fungal-type" evidence="6">
    <location>
        <begin position="16"/>
        <end position="49"/>
    </location>
</feature>
<keyword evidence="8" id="KW-1185">Reference proteome</keyword>
<dbReference type="GO" id="GO:0003677">
    <property type="term" value="F:DNA binding"/>
    <property type="evidence" value="ECO:0007669"/>
    <property type="project" value="UniProtKB-KW"/>
</dbReference>
<dbReference type="PROSITE" id="PS00463">
    <property type="entry name" value="ZN2_CY6_FUNGAL_1"/>
    <property type="match status" value="1"/>
</dbReference>
<protein>
    <submittedName>
        <fullName evidence="7">Fungal-specific transcription factor domain-containing protein</fullName>
    </submittedName>
</protein>
<organism evidence="7 8">
    <name type="scientific">Roridomyces roridus</name>
    <dbReference type="NCBI Taxonomy" id="1738132"/>
    <lineage>
        <taxon>Eukaryota</taxon>
        <taxon>Fungi</taxon>
        <taxon>Dikarya</taxon>
        <taxon>Basidiomycota</taxon>
        <taxon>Agaricomycotina</taxon>
        <taxon>Agaricomycetes</taxon>
        <taxon>Agaricomycetidae</taxon>
        <taxon>Agaricales</taxon>
        <taxon>Marasmiineae</taxon>
        <taxon>Mycenaceae</taxon>
        <taxon>Roridomyces</taxon>
    </lineage>
</organism>
<dbReference type="GO" id="GO:0008270">
    <property type="term" value="F:zinc ion binding"/>
    <property type="evidence" value="ECO:0007669"/>
    <property type="project" value="InterPro"/>
</dbReference>
<dbReference type="SMART" id="SM00066">
    <property type="entry name" value="GAL4"/>
    <property type="match status" value="1"/>
</dbReference>
<dbReference type="Gene3D" id="4.10.240.10">
    <property type="entry name" value="Zn(2)-C6 fungal-type DNA-binding domain"/>
    <property type="match status" value="1"/>
</dbReference>
<feature type="compositionally biased region" description="Low complexity" evidence="5">
    <location>
        <begin position="101"/>
        <end position="112"/>
    </location>
</feature>
<comment type="subcellular location">
    <subcellularLocation>
        <location evidence="1">Nucleus</location>
    </subcellularLocation>
</comment>
<evidence type="ECO:0000256" key="4">
    <source>
        <dbReference type="ARBA" id="ARBA00023242"/>
    </source>
</evidence>
<evidence type="ECO:0000256" key="5">
    <source>
        <dbReference type="SAM" id="MobiDB-lite"/>
    </source>
</evidence>
<keyword evidence="2" id="KW-0479">Metal-binding</keyword>
<accession>A0AAD7CKD8</accession>
<dbReference type="CDD" id="cd00067">
    <property type="entry name" value="GAL4"/>
    <property type="match status" value="1"/>
</dbReference>
<dbReference type="Pfam" id="PF04082">
    <property type="entry name" value="Fungal_trans"/>
    <property type="match status" value="1"/>
</dbReference>